<accession>A0ABU1APS9</accession>
<reference evidence="1 2" key="1">
    <citation type="submission" date="2023-04" db="EMBL/GenBank/DDBJ databases">
        <title>A novel bacteria isolated from coastal sediment.</title>
        <authorList>
            <person name="Liu X.-J."/>
            <person name="Du Z.-J."/>
        </authorList>
    </citation>
    <scope>NUCLEOTIDE SEQUENCE [LARGE SCALE GENOMIC DNA]</scope>
    <source>
        <strain evidence="1 2">SDUM461004</strain>
    </source>
</reference>
<evidence type="ECO:0000313" key="2">
    <source>
        <dbReference type="Proteomes" id="UP001243717"/>
    </source>
</evidence>
<dbReference type="RefSeq" id="WP_308986206.1">
    <property type="nucleotide sequence ID" value="NZ_JARXIC010000031.1"/>
</dbReference>
<organism evidence="1 2">
    <name type="scientific">Thalassobacterium sedimentorum</name>
    <dbReference type="NCBI Taxonomy" id="3041258"/>
    <lineage>
        <taxon>Bacteria</taxon>
        <taxon>Pseudomonadati</taxon>
        <taxon>Verrucomicrobiota</taxon>
        <taxon>Opitutia</taxon>
        <taxon>Puniceicoccales</taxon>
        <taxon>Coraliomargaritaceae</taxon>
        <taxon>Thalassobacterium</taxon>
    </lineage>
</organism>
<protein>
    <recommendedName>
        <fullName evidence="3">PEP-CTERM sorting domain-containing protein</fullName>
    </recommendedName>
</protein>
<name>A0ABU1APS9_9BACT</name>
<evidence type="ECO:0008006" key="3">
    <source>
        <dbReference type="Google" id="ProtNLM"/>
    </source>
</evidence>
<sequence>MITLKHFVISTSIVWSLTTANALPVLLQDFELNTSGLTVTRAPAGAGYSAEAIDSEVLVHADETTESQIYLDADPSSNGGDYFLEVIMDFYDSTSESYLPYQGDRVTWNDGAQTGAFGSGFGHSVDVYFDAVSDGGGLIYNYENFGYTDGFYFQPTLLATNNSDVIDSGGFGVRLVDLGSGEYAWRVVADGNARGFSGAIGGSSYYDITVAAAGWYSMETVWRSADGLMVDQINTLYDESGSIVYTETIEDVVAVSAAGRVGAASLGNGDEGGVPSAVGSVAIDNLTLVPETSAYSLLAGLMVLTFSVAGRRSITHKRRS</sequence>
<evidence type="ECO:0000313" key="1">
    <source>
        <dbReference type="EMBL" id="MDQ8195756.1"/>
    </source>
</evidence>
<gene>
    <name evidence="1" type="ORF">QEH59_15090</name>
</gene>
<keyword evidence="2" id="KW-1185">Reference proteome</keyword>
<dbReference type="EMBL" id="JARXIC010000031">
    <property type="protein sequence ID" value="MDQ8195756.1"/>
    <property type="molecule type" value="Genomic_DNA"/>
</dbReference>
<dbReference type="Proteomes" id="UP001243717">
    <property type="component" value="Unassembled WGS sequence"/>
</dbReference>
<proteinExistence type="predicted"/>
<comment type="caution">
    <text evidence="1">The sequence shown here is derived from an EMBL/GenBank/DDBJ whole genome shotgun (WGS) entry which is preliminary data.</text>
</comment>